<protein>
    <recommendedName>
        <fullName evidence="3">Maturase K</fullName>
    </recommendedName>
</protein>
<dbReference type="EMBL" id="JBBWWR010000012">
    <property type="protein sequence ID" value="KAK8958747.1"/>
    <property type="molecule type" value="Genomic_DNA"/>
</dbReference>
<sequence length="53" mass="6074">MIGVDESKALFALLSSDKRSLEVIFSEFSSRFPRDVHFRICCSIAMLLEFFPS</sequence>
<keyword evidence="2" id="KW-1185">Reference proteome</keyword>
<evidence type="ECO:0000313" key="2">
    <source>
        <dbReference type="Proteomes" id="UP001412067"/>
    </source>
</evidence>
<accession>A0ABR2M485</accession>
<organism evidence="1 2">
    <name type="scientific">Platanthera guangdongensis</name>
    <dbReference type="NCBI Taxonomy" id="2320717"/>
    <lineage>
        <taxon>Eukaryota</taxon>
        <taxon>Viridiplantae</taxon>
        <taxon>Streptophyta</taxon>
        <taxon>Embryophyta</taxon>
        <taxon>Tracheophyta</taxon>
        <taxon>Spermatophyta</taxon>
        <taxon>Magnoliopsida</taxon>
        <taxon>Liliopsida</taxon>
        <taxon>Asparagales</taxon>
        <taxon>Orchidaceae</taxon>
        <taxon>Orchidoideae</taxon>
        <taxon>Orchideae</taxon>
        <taxon>Orchidinae</taxon>
        <taxon>Platanthera</taxon>
    </lineage>
</organism>
<proteinExistence type="predicted"/>
<gene>
    <name evidence="1" type="ORF">KSP40_PGU009234</name>
</gene>
<evidence type="ECO:0000313" key="1">
    <source>
        <dbReference type="EMBL" id="KAK8958747.1"/>
    </source>
</evidence>
<evidence type="ECO:0008006" key="3">
    <source>
        <dbReference type="Google" id="ProtNLM"/>
    </source>
</evidence>
<reference evidence="1 2" key="1">
    <citation type="journal article" date="2022" name="Nat. Plants">
        <title>Genomes of leafy and leafless Platanthera orchids illuminate the evolution of mycoheterotrophy.</title>
        <authorList>
            <person name="Li M.H."/>
            <person name="Liu K.W."/>
            <person name="Li Z."/>
            <person name="Lu H.C."/>
            <person name="Ye Q.L."/>
            <person name="Zhang D."/>
            <person name="Wang J.Y."/>
            <person name="Li Y.F."/>
            <person name="Zhong Z.M."/>
            <person name="Liu X."/>
            <person name="Yu X."/>
            <person name="Liu D.K."/>
            <person name="Tu X.D."/>
            <person name="Liu B."/>
            <person name="Hao Y."/>
            <person name="Liao X.Y."/>
            <person name="Jiang Y.T."/>
            <person name="Sun W.H."/>
            <person name="Chen J."/>
            <person name="Chen Y.Q."/>
            <person name="Ai Y."/>
            <person name="Zhai J.W."/>
            <person name="Wu S.S."/>
            <person name="Zhou Z."/>
            <person name="Hsiao Y.Y."/>
            <person name="Wu W.L."/>
            <person name="Chen Y.Y."/>
            <person name="Lin Y.F."/>
            <person name="Hsu J.L."/>
            <person name="Li C.Y."/>
            <person name="Wang Z.W."/>
            <person name="Zhao X."/>
            <person name="Zhong W.Y."/>
            <person name="Ma X.K."/>
            <person name="Ma L."/>
            <person name="Huang J."/>
            <person name="Chen G.Z."/>
            <person name="Huang M.Z."/>
            <person name="Huang L."/>
            <person name="Peng D.H."/>
            <person name="Luo Y.B."/>
            <person name="Zou S.Q."/>
            <person name="Chen S.P."/>
            <person name="Lan S."/>
            <person name="Tsai W.C."/>
            <person name="Van de Peer Y."/>
            <person name="Liu Z.J."/>
        </authorList>
    </citation>
    <scope>NUCLEOTIDE SEQUENCE [LARGE SCALE GENOMIC DNA]</scope>
    <source>
        <strain evidence="1">Lor288</strain>
    </source>
</reference>
<comment type="caution">
    <text evidence="1">The sequence shown here is derived from an EMBL/GenBank/DDBJ whole genome shotgun (WGS) entry which is preliminary data.</text>
</comment>
<dbReference type="Proteomes" id="UP001412067">
    <property type="component" value="Unassembled WGS sequence"/>
</dbReference>
<name>A0ABR2M485_9ASPA</name>